<dbReference type="PROSITE" id="PS50801">
    <property type="entry name" value="STAS"/>
    <property type="match status" value="1"/>
</dbReference>
<dbReference type="SUPFAM" id="SSF52091">
    <property type="entry name" value="SpoIIaa-like"/>
    <property type="match status" value="1"/>
</dbReference>
<dbReference type="PROSITE" id="PS50113">
    <property type="entry name" value="PAC"/>
    <property type="match status" value="1"/>
</dbReference>
<dbReference type="Gene3D" id="3.30.450.20">
    <property type="entry name" value="PAS domain"/>
    <property type="match status" value="1"/>
</dbReference>
<dbReference type="CDD" id="cd07041">
    <property type="entry name" value="STAS_RsbR_RsbS_like"/>
    <property type="match status" value="1"/>
</dbReference>
<reference evidence="5 6" key="1">
    <citation type="submission" date="2015-09" db="EMBL/GenBank/DDBJ databases">
        <title>Sorangium comparison.</title>
        <authorList>
            <person name="Zaburannyi N."/>
            <person name="Bunk B."/>
            <person name="Overmann J."/>
            <person name="Mueller R."/>
        </authorList>
    </citation>
    <scope>NUCLEOTIDE SEQUENCE [LARGE SCALE GENOMIC DNA]</scope>
    <source>
        <strain evidence="5 6">So ce26</strain>
    </source>
</reference>
<dbReference type="InterPro" id="IPR051932">
    <property type="entry name" value="Bact_StressResp_Reg"/>
</dbReference>
<evidence type="ECO:0000256" key="1">
    <source>
        <dbReference type="SAM" id="MobiDB-lite"/>
    </source>
</evidence>
<dbReference type="InterPro" id="IPR002645">
    <property type="entry name" value="STAS_dom"/>
</dbReference>
<evidence type="ECO:0000259" key="3">
    <source>
        <dbReference type="PROSITE" id="PS50113"/>
    </source>
</evidence>
<gene>
    <name evidence="5" type="ORF">SOCE26_026320</name>
</gene>
<dbReference type="PANTHER" id="PTHR33745">
    <property type="entry name" value="RSBT ANTAGONIST PROTEIN RSBS-RELATED"/>
    <property type="match status" value="1"/>
</dbReference>
<feature type="domain" description="PAS" evidence="2">
    <location>
        <begin position="70"/>
        <end position="140"/>
    </location>
</feature>
<feature type="domain" description="PAC" evidence="3">
    <location>
        <begin position="144"/>
        <end position="196"/>
    </location>
</feature>
<feature type="region of interest" description="Disordered" evidence="1">
    <location>
        <begin position="1"/>
        <end position="22"/>
    </location>
</feature>
<evidence type="ECO:0000313" key="5">
    <source>
        <dbReference type="EMBL" id="AUX41222.1"/>
    </source>
</evidence>
<sequence>MQHIWPVDPSYNGQRPEEDGGAPLSEQVVALRRRVAELEQQLPDTHRSGAVLGRELPVAPEELFDALALKAAEQAALLDALPAMVFFKDRDHRYILVNKAYSDYHRIPVEQILGKRDEELFVPETARTYHDNDEAVMASGQPKLNVELRWKLADGSDGWSLENDVPYRDSSGRVAGMVGIVIDVTARKLAEEALRRAESDLRATRERLLDTISALSTPVLPIDDGILVLPIVGHIDATRSDQIMDALLDGVERHGAEVVIVDLTGVPVVDGAVTCHLLRAAHAVRLLGAQCILVGISPATARSLVQTGAGLDELILLRDLRAGVRHALARRQRGVLPRRSPGAVAARPGRTGRPPPL</sequence>
<accession>A0A2L0EPM9</accession>
<dbReference type="PROSITE" id="PS50112">
    <property type="entry name" value="PAS"/>
    <property type="match status" value="1"/>
</dbReference>
<evidence type="ECO:0000259" key="2">
    <source>
        <dbReference type="PROSITE" id="PS50112"/>
    </source>
</evidence>
<organism evidence="5 6">
    <name type="scientific">Sorangium cellulosum</name>
    <name type="common">Polyangium cellulosum</name>
    <dbReference type="NCBI Taxonomy" id="56"/>
    <lineage>
        <taxon>Bacteria</taxon>
        <taxon>Pseudomonadati</taxon>
        <taxon>Myxococcota</taxon>
        <taxon>Polyangia</taxon>
        <taxon>Polyangiales</taxon>
        <taxon>Polyangiaceae</taxon>
        <taxon>Sorangium</taxon>
    </lineage>
</organism>
<dbReference type="OrthoDB" id="5490668at2"/>
<dbReference type="AlphaFoldDB" id="A0A2L0EPM9"/>
<dbReference type="SMART" id="SM00086">
    <property type="entry name" value="PAC"/>
    <property type="match status" value="1"/>
</dbReference>
<dbReference type="RefSeq" id="WP_104979217.1">
    <property type="nucleotide sequence ID" value="NZ_CP012673.1"/>
</dbReference>
<feature type="domain" description="STAS" evidence="4">
    <location>
        <begin position="216"/>
        <end position="331"/>
    </location>
</feature>
<dbReference type="CDD" id="cd00130">
    <property type="entry name" value="PAS"/>
    <property type="match status" value="1"/>
</dbReference>
<dbReference type="InterPro" id="IPR036513">
    <property type="entry name" value="STAS_dom_sf"/>
</dbReference>
<dbReference type="Proteomes" id="UP000238348">
    <property type="component" value="Chromosome"/>
</dbReference>
<dbReference type="InterPro" id="IPR013656">
    <property type="entry name" value="PAS_4"/>
</dbReference>
<dbReference type="InterPro" id="IPR001610">
    <property type="entry name" value="PAC"/>
</dbReference>
<dbReference type="InterPro" id="IPR000700">
    <property type="entry name" value="PAS-assoc_C"/>
</dbReference>
<evidence type="ECO:0000313" key="6">
    <source>
        <dbReference type="Proteomes" id="UP000238348"/>
    </source>
</evidence>
<dbReference type="Pfam" id="PF01740">
    <property type="entry name" value="STAS"/>
    <property type="match status" value="1"/>
</dbReference>
<dbReference type="SUPFAM" id="SSF55785">
    <property type="entry name" value="PYP-like sensor domain (PAS domain)"/>
    <property type="match status" value="1"/>
</dbReference>
<protein>
    <submittedName>
        <fullName evidence="5">Anti-anti sigma factor protein</fullName>
    </submittedName>
</protein>
<dbReference type="InterPro" id="IPR000014">
    <property type="entry name" value="PAS"/>
</dbReference>
<dbReference type="Gene3D" id="3.30.750.24">
    <property type="entry name" value="STAS domain"/>
    <property type="match status" value="1"/>
</dbReference>
<dbReference type="EMBL" id="CP012673">
    <property type="protein sequence ID" value="AUX41222.1"/>
    <property type="molecule type" value="Genomic_DNA"/>
</dbReference>
<dbReference type="Pfam" id="PF08448">
    <property type="entry name" value="PAS_4"/>
    <property type="match status" value="1"/>
</dbReference>
<dbReference type="NCBIfam" id="TIGR00229">
    <property type="entry name" value="sensory_box"/>
    <property type="match status" value="1"/>
</dbReference>
<name>A0A2L0EPM9_SORCE</name>
<evidence type="ECO:0000259" key="4">
    <source>
        <dbReference type="PROSITE" id="PS50801"/>
    </source>
</evidence>
<dbReference type="InterPro" id="IPR035965">
    <property type="entry name" value="PAS-like_dom_sf"/>
</dbReference>
<proteinExistence type="predicted"/>